<dbReference type="EnsemblPlants" id="Bo8g079450.1">
    <property type="protein sequence ID" value="Bo8g079450.1"/>
    <property type="gene ID" value="Bo8g079450"/>
</dbReference>
<feature type="compositionally biased region" description="Basic and acidic residues" evidence="1">
    <location>
        <begin position="1"/>
        <end position="11"/>
    </location>
</feature>
<dbReference type="GO" id="GO:0003676">
    <property type="term" value="F:nucleic acid binding"/>
    <property type="evidence" value="ECO:0007669"/>
    <property type="project" value="InterPro"/>
</dbReference>
<dbReference type="eggNOG" id="KOG1075">
    <property type="taxonomic scope" value="Eukaryota"/>
</dbReference>
<dbReference type="Proteomes" id="UP000032141">
    <property type="component" value="Chromosome C8"/>
</dbReference>
<dbReference type="InterPro" id="IPR036397">
    <property type="entry name" value="RNaseH_sf"/>
</dbReference>
<dbReference type="InterPro" id="IPR002156">
    <property type="entry name" value="RNaseH_domain"/>
</dbReference>
<evidence type="ECO:0000259" key="2">
    <source>
        <dbReference type="Pfam" id="PF13456"/>
    </source>
</evidence>
<keyword evidence="4" id="KW-1185">Reference proteome</keyword>
<dbReference type="PANTHER" id="PTHR47074:SF11">
    <property type="entry name" value="REVERSE TRANSCRIPTASE-LIKE PROTEIN"/>
    <property type="match status" value="1"/>
</dbReference>
<dbReference type="InterPro" id="IPR044730">
    <property type="entry name" value="RNase_H-like_dom_plant"/>
</dbReference>
<organism evidence="3 4">
    <name type="scientific">Brassica oleracea var. oleracea</name>
    <dbReference type="NCBI Taxonomy" id="109376"/>
    <lineage>
        <taxon>Eukaryota</taxon>
        <taxon>Viridiplantae</taxon>
        <taxon>Streptophyta</taxon>
        <taxon>Embryophyta</taxon>
        <taxon>Tracheophyta</taxon>
        <taxon>Spermatophyta</taxon>
        <taxon>Magnoliopsida</taxon>
        <taxon>eudicotyledons</taxon>
        <taxon>Gunneridae</taxon>
        <taxon>Pentapetalae</taxon>
        <taxon>rosids</taxon>
        <taxon>malvids</taxon>
        <taxon>Brassicales</taxon>
        <taxon>Brassicaceae</taxon>
        <taxon>Brassiceae</taxon>
        <taxon>Brassica</taxon>
    </lineage>
</organism>
<dbReference type="AlphaFoldDB" id="A0A0D3DRT7"/>
<dbReference type="InterPro" id="IPR052929">
    <property type="entry name" value="RNase_H-like_EbsB-rel"/>
</dbReference>
<dbReference type="CDD" id="cd06222">
    <property type="entry name" value="RNase_H_like"/>
    <property type="match status" value="1"/>
</dbReference>
<sequence length="255" mass="28148">MNPDSDIKSTDPTDPDPNPDTLNFPDIRIRPRASPSRKNWRLRKNLPPTGVGEGPLAPWILWHLWLARNNLVFNDHRCSSEDVRSKAIAAAREWNQCQQKPSADPKRAARPLMLIAGAATVRSDAAWNEVNQIEGLGWTINDDGVCSSFSAPEHFVRSPLMAEGLALRRAILQCKEIGISKIRCESDSSTLIKSLNLETSAAELYGVVTDIIELASSFDSISFVWIPRERNVVADGLAKLVLSAELAIMAPTNIE</sequence>
<dbReference type="Pfam" id="PF13456">
    <property type="entry name" value="RVT_3"/>
    <property type="match status" value="1"/>
</dbReference>
<dbReference type="InterPro" id="IPR012337">
    <property type="entry name" value="RNaseH-like_sf"/>
</dbReference>
<dbReference type="SUPFAM" id="SSF53098">
    <property type="entry name" value="Ribonuclease H-like"/>
    <property type="match status" value="1"/>
</dbReference>
<dbReference type="GO" id="GO:0004523">
    <property type="term" value="F:RNA-DNA hybrid ribonuclease activity"/>
    <property type="evidence" value="ECO:0007669"/>
    <property type="project" value="InterPro"/>
</dbReference>
<name>A0A0D3DRT7_BRAOL</name>
<dbReference type="PANTHER" id="PTHR47074">
    <property type="entry name" value="BNAC02G40300D PROTEIN"/>
    <property type="match status" value="1"/>
</dbReference>
<dbReference type="Gene3D" id="3.30.420.10">
    <property type="entry name" value="Ribonuclease H-like superfamily/Ribonuclease H"/>
    <property type="match status" value="1"/>
</dbReference>
<reference evidence="3" key="2">
    <citation type="submission" date="2015-03" db="UniProtKB">
        <authorList>
            <consortium name="EnsemblPlants"/>
        </authorList>
    </citation>
    <scope>IDENTIFICATION</scope>
</reference>
<feature type="region of interest" description="Disordered" evidence="1">
    <location>
        <begin position="1"/>
        <end position="48"/>
    </location>
</feature>
<evidence type="ECO:0000313" key="4">
    <source>
        <dbReference type="Proteomes" id="UP000032141"/>
    </source>
</evidence>
<accession>A0A0D3DRT7</accession>
<feature type="domain" description="RNase H type-1" evidence="2">
    <location>
        <begin position="123"/>
        <end position="240"/>
    </location>
</feature>
<evidence type="ECO:0000256" key="1">
    <source>
        <dbReference type="SAM" id="MobiDB-lite"/>
    </source>
</evidence>
<proteinExistence type="predicted"/>
<reference evidence="3 4" key="1">
    <citation type="journal article" date="2014" name="Genome Biol.">
        <title>Transcriptome and methylome profiling reveals relics of genome dominance in the mesopolyploid Brassica oleracea.</title>
        <authorList>
            <person name="Parkin I.A."/>
            <person name="Koh C."/>
            <person name="Tang H."/>
            <person name="Robinson S.J."/>
            <person name="Kagale S."/>
            <person name="Clarke W.E."/>
            <person name="Town C.D."/>
            <person name="Nixon J."/>
            <person name="Krishnakumar V."/>
            <person name="Bidwell S.L."/>
            <person name="Denoeud F."/>
            <person name="Belcram H."/>
            <person name="Links M.G."/>
            <person name="Just J."/>
            <person name="Clarke C."/>
            <person name="Bender T."/>
            <person name="Huebert T."/>
            <person name="Mason A.S."/>
            <person name="Pires J.C."/>
            <person name="Barker G."/>
            <person name="Moore J."/>
            <person name="Walley P.G."/>
            <person name="Manoli S."/>
            <person name="Batley J."/>
            <person name="Edwards D."/>
            <person name="Nelson M.N."/>
            <person name="Wang X."/>
            <person name="Paterson A.H."/>
            <person name="King G."/>
            <person name="Bancroft I."/>
            <person name="Chalhoub B."/>
            <person name="Sharpe A.G."/>
        </authorList>
    </citation>
    <scope>NUCLEOTIDE SEQUENCE</scope>
    <source>
        <strain evidence="3 4">cv. TO1000</strain>
    </source>
</reference>
<protein>
    <recommendedName>
        <fullName evidence="2">RNase H type-1 domain-containing protein</fullName>
    </recommendedName>
</protein>
<dbReference type="Gramene" id="Bo8g079450.1">
    <property type="protein sequence ID" value="Bo8g079450.1"/>
    <property type="gene ID" value="Bo8g079450"/>
</dbReference>
<dbReference type="HOGENOM" id="CLU_000680_5_2_1"/>
<evidence type="ECO:0000313" key="3">
    <source>
        <dbReference type="EnsemblPlants" id="Bo8g079450.1"/>
    </source>
</evidence>